<comment type="similarity">
    <text evidence="2">Belongs to the ABC transporter superfamily.</text>
</comment>
<keyword evidence="7" id="KW-0472">Membrane</keyword>
<dbReference type="InterPro" id="IPR013563">
    <property type="entry name" value="Oligopep_ABC_C"/>
</dbReference>
<dbReference type="Gene3D" id="3.40.50.300">
    <property type="entry name" value="P-loop containing nucleotide triphosphate hydrolases"/>
    <property type="match status" value="1"/>
</dbReference>
<keyword evidence="5" id="KW-0547">Nucleotide-binding</keyword>
<reference evidence="9 10" key="1">
    <citation type="submission" date="2014-06" db="EMBL/GenBank/DDBJ databases">
        <title>Draft genome sequence of Bacillus manliponensis JCM 15802 (MCCC 1A00708).</title>
        <authorList>
            <person name="Lai Q."/>
            <person name="Liu Y."/>
            <person name="Shao Z."/>
        </authorList>
    </citation>
    <scope>NUCLEOTIDE SEQUENCE [LARGE SCALE GENOMIC DNA]</scope>
    <source>
        <strain evidence="9 10">JCM 15802</strain>
    </source>
</reference>
<feature type="domain" description="ABC transporter" evidence="8">
    <location>
        <begin position="6"/>
        <end position="256"/>
    </location>
</feature>
<dbReference type="GO" id="GO:0016887">
    <property type="term" value="F:ATP hydrolysis activity"/>
    <property type="evidence" value="ECO:0007669"/>
    <property type="project" value="InterPro"/>
</dbReference>
<sequence>MSNKLLQIKGLKTSFFTENGEVEAVRGVTFDINKGEVVGIVGESGSGKSVMAKSIMALINRPGKIKEGEILFQNENMLNKSEKELRAVRGNQISMISQDPMSSLNPVIKIGKQLTEVIMRHQKVKKKQAFDIAVKLLEQVGISSPGERMKQYPHELSGGMKQRIMIAMAMSCYPELLIADEPTTALDVTIQAQILDLMRTLKDETNMSLLLITHDLGIVAQNCTKVIVMYGGLVMEEGNAIDIFQQPNHPYTKGLLNSLPKVRNGVRERLVPIQGVTPSLLNPPKGCPFAERCPYKMEICGSERPPYFELGKERRSMCWLNDGTIDRKVGELVGAQ</sequence>
<keyword evidence="6" id="KW-0067">ATP-binding</keyword>
<evidence type="ECO:0000256" key="3">
    <source>
        <dbReference type="ARBA" id="ARBA00022448"/>
    </source>
</evidence>
<proteinExistence type="inferred from homology"/>
<dbReference type="InterPro" id="IPR050388">
    <property type="entry name" value="ABC_Ni/Peptide_Import"/>
</dbReference>
<gene>
    <name evidence="9" type="ORF">BAMA_07505</name>
</gene>
<evidence type="ECO:0000256" key="7">
    <source>
        <dbReference type="ARBA" id="ARBA00023136"/>
    </source>
</evidence>
<organism evidence="9 10">
    <name type="scientific">Bacillus manliponensis</name>
    <dbReference type="NCBI Taxonomy" id="574376"/>
    <lineage>
        <taxon>Bacteria</taxon>
        <taxon>Bacillati</taxon>
        <taxon>Bacillota</taxon>
        <taxon>Bacilli</taxon>
        <taxon>Bacillales</taxon>
        <taxon>Bacillaceae</taxon>
        <taxon>Bacillus</taxon>
        <taxon>Bacillus cereus group</taxon>
    </lineage>
</organism>
<dbReference type="PANTHER" id="PTHR43297">
    <property type="entry name" value="OLIGOPEPTIDE TRANSPORT ATP-BINDING PROTEIN APPD"/>
    <property type="match status" value="1"/>
</dbReference>
<dbReference type="GO" id="GO:0005886">
    <property type="term" value="C:plasma membrane"/>
    <property type="evidence" value="ECO:0007669"/>
    <property type="project" value="UniProtKB-SubCell"/>
</dbReference>
<dbReference type="PROSITE" id="PS50893">
    <property type="entry name" value="ABC_TRANSPORTER_2"/>
    <property type="match status" value="1"/>
</dbReference>
<keyword evidence="4" id="KW-1003">Cell membrane</keyword>
<dbReference type="GO" id="GO:0005524">
    <property type="term" value="F:ATP binding"/>
    <property type="evidence" value="ECO:0007669"/>
    <property type="project" value="UniProtKB-KW"/>
</dbReference>
<evidence type="ECO:0000256" key="4">
    <source>
        <dbReference type="ARBA" id="ARBA00022475"/>
    </source>
</evidence>
<evidence type="ECO:0000256" key="1">
    <source>
        <dbReference type="ARBA" id="ARBA00004202"/>
    </source>
</evidence>
<name>A0A073JSH9_9BACI</name>
<dbReference type="InterPro" id="IPR003593">
    <property type="entry name" value="AAA+_ATPase"/>
</dbReference>
<dbReference type="PANTHER" id="PTHR43297:SF2">
    <property type="entry name" value="DIPEPTIDE TRANSPORT ATP-BINDING PROTEIN DPPD"/>
    <property type="match status" value="1"/>
</dbReference>
<evidence type="ECO:0000256" key="6">
    <source>
        <dbReference type="ARBA" id="ARBA00022840"/>
    </source>
</evidence>
<evidence type="ECO:0000256" key="2">
    <source>
        <dbReference type="ARBA" id="ARBA00005417"/>
    </source>
</evidence>
<dbReference type="FunFam" id="3.40.50.300:FF:000016">
    <property type="entry name" value="Oligopeptide ABC transporter ATP-binding component"/>
    <property type="match status" value="1"/>
</dbReference>
<protein>
    <recommendedName>
        <fullName evidence="8">ABC transporter domain-containing protein</fullName>
    </recommendedName>
</protein>
<dbReference type="InterPro" id="IPR017871">
    <property type="entry name" value="ABC_transporter-like_CS"/>
</dbReference>
<dbReference type="Pfam" id="PF08352">
    <property type="entry name" value="oligo_HPY"/>
    <property type="match status" value="1"/>
</dbReference>
<accession>A0A073JSH9</accession>
<dbReference type="InterPro" id="IPR027417">
    <property type="entry name" value="P-loop_NTPase"/>
</dbReference>
<dbReference type="eggNOG" id="COG0444">
    <property type="taxonomic scope" value="Bacteria"/>
</dbReference>
<evidence type="ECO:0000259" key="8">
    <source>
        <dbReference type="PROSITE" id="PS50893"/>
    </source>
</evidence>
<dbReference type="SMART" id="SM00382">
    <property type="entry name" value="AAA"/>
    <property type="match status" value="1"/>
</dbReference>
<dbReference type="CDD" id="cd03257">
    <property type="entry name" value="ABC_NikE_OppD_transporters"/>
    <property type="match status" value="1"/>
</dbReference>
<dbReference type="Pfam" id="PF00005">
    <property type="entry name" value="ABC_tran"/>
    <property type="match status" value="1"/>
</dbReference>
<evidence type="ECO:0000313" key="9">
    <source>
        <dbReference type="EMBL" id="KEK18024.1"/>
    </source>
</evidence>
<comment type="caution">
    <text evidence="9">The sequence shown here is derived from an EMBL/GenBank/DDBJ whole genome shotgun (WGS) entry which is preliminary data.</text>
</comment>
<dbReference type="EMBL" id="JOTN01000018">
    <property type="protein sequence ID" value="KEK18024.1"/>
    <property type="molecule type" value="Genomic_DNA"/>
</dbReference>
<dbReference type="STRING" id="574376.BAMA_07505"/>
<dbReference type="NCBIfam" id="TIGR01727">
    <property type="entry name" value="oligo_HPY"/>
    <property type="match status" value="1"/>
</dbReference>
<dbReference type="SUPFAM" id="SSF52540">
    <property type="entry name" value="P-loop containing nucleoside triphosphate hydrolases"/>
    <property type="match status" value="1"/>
</dbReference>
<comment type="subcellular location">
    <subcellularLocation>
        <location evidence="1">Cell membrane</location>
        <topology evidence="1">Peripheral membrane protein</topology>
    </subcellularLocation>
</comment>
<keyword evidence="10" id="KW-1185">Reference proteome</keyword>
<evidence type="ECO:0000256" key="5">
    <source>
        <dbReference type="ARBA" id="ARBA00022741"/>
    </source>
</evidence>
<dbReference type="OrthoDB" id="9802264at2"/>
<dbReference type="GO" id="GO:0015833">
    <property type="term" value="P:peptide transport"/>
    <property type="evidence" value="ECO:0007669"/>
    <property type="project" value="InterPro"/>
</dbReference>
<dbReference type="PROSITE" id="PS00211">
    <property type="entry name" value="ABC_TRANSPORTER_1"/>
    <property type="match status" value="1"/>
</dbReference>
<keyword evidence="3" id="KW-0813">Transport</keyword>
<dbReference type="InterPro" id="IPR003439">
    <property type="entry name" value="ABC_transporter-like_ATP-bd"/>
</dbReference>
<dbReference type="AlphaFoldDB" id="A0A073JSH9"/>
<evidence type="ECO:0000313" key="10">
    <source>
        <dbReference type="Proteomes" id="UP000027822"/>
    </source>
</evidence>
<dbReference type="RefSeq" id="WP_034641916.1">
    <property type="nucleotide sequence ID" value="NZ_CBCSJC010000018.1"/>
</dbReference>
<dbReference type="Proteomes" id="UP000027822">
    <property type="component" value="Unassembled WGS sequence"/>
</dbReference>